<reference evidence="1 2" key="1">
    <citation type="journal article" date="2019" name="Nat. Med.">
        <title>A library of human gut bacterial isolates paired with longitudinal multiomics data enables mechanistic microbiome research.</title>
        <authorList>
            <person name="Poyet M."/>
            <person name="Groussin M."/>
            <person name="Gibbons S.M."/>
            <person name="Avila-Pacheco J."/>
            <person name="Jiang X."/>
            <person name="Kearney S.M."/>
            <person name="Perrotta A.R."/>
            <person name="Berdy B."/>
            <person name="Zhao S."/>
            <person name="Lieberman T.D."/>
            <person name="Swanson P.K."/>
            <person name="Smith M."/>
            <person name="Roesemann S."/>
            <person name="Alexander J.E."/>
            <person name="Rich S.A."/>
            <person name="Livny J."/>
            <person name="Vlamakis H."/>
            <person name="Clish C."/>
            <person name="Bullock K."/>
            <person name="Deik A."/>
            <person name="Scott J."/>
            <person name="Pierce K.A."/>
            <person name="Xavier R.J."/>
            <person name="Alm E.J."/>
        </authorList>
    </citation>
    <scope>NUCLEOTIDE SEQUENCE [LARGE SCALE GENOMIC DNA]</scope>
    <source>
        <strain evidence="1 2">BIOML-A2</strain>
    </source>
</reference>
<evidence type="ECO:0000313" key="1">
    <source>
        <dbReference type="EMBL" id="KAA2366110.1"/>
    </source>
</evidence>
<dbReference type="RefSeq" id="WP_149887838.1">
    <property type="nucleotide sequence ID" value="NZ_DBFBVY010000081.1"/>
</dbReference>
<evidence type="ECO:0000313" key="2">
    <source>
        <dbReference type="Proteomes" id="UP000323567"/>
    </source>
</evidence>
<organism evidence="1 2">
    <name type="scientific">Alistipes shahii</name>
    <dbReference type="NCBI Taxonomy" id="328814"/>
    <lineage>
        <taxon>Bacteria</taxon>
        <taxon>Pseudomonadati</taxon>
        <taxon>Bacteroidota</taxon>
        <taxon>Bacteroidia</taxon>
        <taxon>Bacteroidales</taxon>
        <taxon>Rikenellaceae</taxon>
        <taxon>Alistipes</taxon>
    </lineage>
</organism>
<protein>
    <recommendedName>
        <fullName evidence="3">Nucleotidyl transferase AbiEii/AbiGii toxin family protein</fullName>
    </recommendedName>
</protein>
<accession>A0A5B3FY24</accession>
<dbReference type="Proteomes" id="UP000323567">
    <property type="component" value="Unassembled WGS sequence"/>
</dbReference>
<dbReference type="AlphaFoldDB" id="A0A5B3FY24"/>
<proteinExistence type="predicted"/>
<sequence length="258" mass="29621">MAVRGLDKFKEYFGDFQENYVIIGGTACSIMLRHADMKPRATKDIDMILVVERMTPEFGRRFWSFIHDGDYEQREKKRGEGKEPKPELFRFYRPRNEEFPYQIELLSKQPEVLTVPAGCHLTPIPVGEDVSSLSAILMDEEFYQFALAHSTMEEELHVVDTIGLICLKMKAYLNLSEQEPPAHGSDVRKHMSDVFKLMASTYIAEPIELSETMKSDAAAFVTKMESLMPNQPLQASIQRDAAFIEQVLLEMRRIFALS</sequence>
<comment type="caution">
    <text evidence="1">The sequence shown here is derived from an EMBL/GenBank/DDBJ whole genome shotgun (WGS) entry which is preliminary data.</text>
</comment>
<name>A0A5B3FY24_9BACT</name>
<dbReference type="EMBL" id="VVXK01000028">
    <property type="protein sequence ID" value="KAA2366110.1"/>
    <property type="molecule type" value="Genomic_DNA"/>
</dbReference>
<gene>
    <name evidence="1" type="ORF">F2Y13_13940</name>
</gene>
<evidence type="ECO:0008006" key="3">
    <source>
        <dbReference type="Google" id="ProtNLM"/>
    </source>
</evidence>